<dbReference type="InterPro" id="IPR026444">
    <property type="entry name" value="Secre_tail"/>
</dbReference>
<dbReference type="EMBL" id="CP003345">
    <property type="protein sequence ID" value="AFM05499.1"/>
    <property type="molecule type" value="Genomic_DNA"/>
</dbReference>
<dbReference type="eggNOG" id="COG1075">
    <property type="taxonomic scope" value="Bacteria"/>
</dbReference>
<dbReference type="AlphaFoldDB" id="I4ANG4"/>
<keyword evidence="3" id="KW-1185">Reference proteome</keyword>
<dbReference type="NCBIfam" id="TIGR04183">
    <property type="entry name" value="Por_Secre_tail"/>
    <property type="match status" value="1"/>
</dbReference>
<evidence type="ECO:0000259" key="1">
    <source>
        <dbReference type="Pfam" id="PF18962"/>
    </source>
</evidence>
<dbReference type="Gene3D" id="3.40.50.1820">
    <property type="entry name" value="alpha/beta hydrolase"/>
    <property type="match status" value="1"/>
</dbReference>
<dbReference type="STRING" id="880071.Fleli_3163"/>
<dbReference type="Pfam" id="PF18962">
    <property type="entry name" value="Por_Secre_tail"/>
    <property type="match status" value="1"/>
</dbReference>
<dbReference type="InterPro" id="IPR029058">
    <property type="entry name" value="AB_hydrolase_fold"/>
</dbReference>
<evidence type="ECO:0000313" key="2">
    <source>
        <dbReference type="EMBL" id="AFM05499.1"/>
    </source>
</evidence>
<evidence type="ECO:0000313" key="3">
    <source>
        <dbReference type="Proteomes" id="UP000006054"/>
    </source>
</evidence>
<gene>
    <name evidence="2" type="ordered locus">Fleli_3163</name>
</gene>
<accession>I4ANG4</accession>
<dbReference type="OrthoDB" id="4535652at2"/>
<proteinExistence type="predicted"/>
<dbReference type="KEGG" id="fli:Fleli_3163"/>
<dbReference type="RefSeq" id="WP_014798930.1">
    <property type="nucleotide sequence ID" value="NC_018018.1"/>
</dbReference>
<feature type="domain" description="Secretion system C-terminal sorting" evidence="1">
    <location>
        <begin position="1050"/>
        <end position="1117"/>
    </location>
</feature>
<protein>
    <recommendedName>
        <fullName evidence="1">Secretion system C-terminal sorting domain-containing protein</fullName>
    </recommendedName>
</protein>
<name>I4ANG4_BERLS</name>
<dbReference type="Proteomes" id="UP000006054">
    <property type="component" value="Chromosome"/>
</dbReference>
<reference evidence="3" key="1">
    <citation type="submission" date="2012-06" db="EMBL/GenBank/DDBJ databases">
        <title>The complete genome of Flexibacter litoralis DSM 6794.</title>
        <authorList>
            <person name="Lucas S."/>
            <person name="Copeland A."/>
            <person name="Lapidus A."/>
            <person name="Glavina del Rio T."/>
            <person name="Dalin E."/>
            <person name="Tice H."/>
            <person name="Bruce D."/>
            <person name="Goodwin L."/>
            <person name="Pitluck S."/>
            <person name="Peters L."/>
            <person name="Ovchinnikova G."/>
            <person name="Lu M."/>
            <person name="Kyrpides N."/>
            <person name="Mavromatis K."/>
            <person name="Ivanova N."/>
            <person name="Brettin T."/>
            <person name="Detter J.C."/>
            <person name="Han C."/>
            <person name="Larimer F."/>
            <person name="Land M."/>
            <person name="Hauser L."/>
            <person name="Markowitz V."/>
            <person name="Cheng J.-F."/>
            <person name="Hugenholtz P."/>
            <person name="Woyke T."/>
            <person name="Wu D."/>
            <person name="Spring S."/>
            <person name="Lang E."/>
            <person name="Kopitz M."/>
            <person name="Brambilla E."/>
            <person name="Klenk H.-P."/>
            <person name="Eisen J.A."/>
        </authorList>
    </citation>
    <scope>NUCLEOTIDE SEQUENCE [LARGE SCALE GENOMIC DNA]</scope>
    <source>
        <strain evidence="3">ATCC 23117 / DSM 6794 / NBRC 15988 / NCIMB 1366 / Sio-4</strain>
    </source>
</reference>
<sequence length="1118" mass="125046" precursor="true">MQKTNKYILTILVGIVMTFGTVLVSNAQQQGGNSTNQSDTDMLTHIFSTLDGTKTNTGYLWDKTGYPEVLDSVILKHTQEGKYALTTKMWNSFAEALEFANVDETRAYKGLSAANPLQCADSNLVDFRMMAVKVDKIKSTAFDDNLLLVDTVKKNIYDVPNPSESPYEEKTIFLASLSHQTVFGKTVYFKVDESLLMGNLNEDEKKEFFSSLRISVGDCNGDISVIRNEIIAYTYPDYGTRRLKMKATVNGIQMESHFLLTLSSANSRYEDNNGTWQEPPTIFIIPPHVICGDGICGPDDPIYCPQDCREFPIPKDISPLDPKDPCDDVVEVDVVIPAQDCGAVNYGSGNGRTGCTIRRGNELIAAAKWDYEIAPRRNFTYRRHGNHNNLDNLVRAGAYIFLSNDNILNRPVILIDGYTNLDLCGYSAVGEVGGTFNDFANELLRRGYDVIYLNYEYMGNYIENNAAVLRELLVDVNEAKLQNAVDFGIPIEQNVVLGYSMGGAITRYELARMETENIAHDTRLYVSMDTPHKGANVPLGIQYFASDANSILQTLPFYMPTLLRPLTNTLFGLAFQFTNSNIDLSNVGNSDLTLWQPLNIKTDYLNQILNDHSAQQFIKYHTSFDDTRPNPEYEALQEEFRRMGQRLGNTGYPIQCENVAIINGDARGRPTIDDAVGGTLGLLSNNRSGYRYNFRFFDLEANLLRLNLGGLQNGKEFKAQLSFSGQDGTQGGNVSFVRMSKWWLGIFRDDATFEHSVTGRPDYDFAPGSFIRQDEFAFDENLDGIIDDFLGAEFSYAPSHFTFVPSVSAADINMPDGNHDNDFYLNYNLEGDATYAPVVSLTTFNVVDRNRCPFDRIYPVQEIARLGDGRNRADRDNEDHGTGRAIIAGVFLNNHFPVITNYITEFYDASSNNIQFNQTDTRIRCEQQHTNFELYLNGESLKECRGNTRYRWFEDGNFIRETDVSSFGLAVASNEIPRNGVASTIPHTIRVVIEKTPNSTAVPVTWIQVADISDTYYIGYETPITDCNGSAVGMGKIAVEDKGISSDIILYPNPTNTEFSLKTSLNIDKIVITNSLGQILMRTKKTKGISIDSLATGVYFVTVTLESGETKTQKLIIN</sequence>
<dbReference type="SUPFAM" id="SSF53474">
    <property type="entry name" value="alpha/beta-Hydrolases"/>
    <property type="match status" value="1"/>
</dbReference>
<organism evidence="2 3">
    <name type="scientific">Bernardetia litoralis (strain ATCC 23117 / DSM 6794 / NBRC 15988 / NCIMB 1366 / Fx l1 / Sio-4)</name>
    <name type="common">Flexibacter litoralis</name>
    <dbReference type="NCBI Taxonomy" id="880071"/>
    <lineage>
        <taxon>Bacteria</taxon>
        <taxon>Pseudomonadati</taxon>
        <taxon>Bacteroidota</taxon>
        <taxon>Cytophagia</taxon>
        <taxon>Cytophagales</taxon>
        <taxon>Bernardetiaceae</taxon>
        <taxon>Bernardetia</taxon>
    </lineage>
</organism>
<dbReference type="HOGENOM" id="CLU_280718_0_0_10"/>